<name>A0A8J2LB64_9HEXA</name>
<organism evidence="2 3">
    <name type="scientific">Allacma fusca</name>
    <dbReference type="NCBI Taxonomy" id="39272"/>
    <lineage>
        <taxon>Eukaryota</taxon>
        <taxon>Metazoa</taxon>
        <taxon>Ecdysozoa</taxon>
        <taxon>Arthropoda</taxon>
        <taxon>Hexapoda</taxon>
        <taxon>Collembola</taxon>
        <taxon>Symphypleona</taxon>
        <taxon>Sminthuridae</taxon>
        <taxon>Allacma</taxon>
    </lineage>
</organism>
<protein>
    <submittedName>
        <fullName evidence="2">Uncharacterized protein</fullName>
    </submittedName>
</protein>
<feature type="compositionally biased region" description="Polar residues" evidence="1">
    <location>
        <begin position="26"/>
        <end position="49"/>
    </location>
</feature>
<dbReference type="AlphaFoldDB" id="A0A8J2LB64"/>
<evidence type="ECO:0000313" key="2">
    <source>
        <dbReference type="EMBL" id="CAG7828670.1"/>
    </source>
</evidence>
<feature type="compositionally biased region" description="Basic and acidic residues" evidence="1">
    <location>
        <begin position="92"/>
        <end position="108"/>
    </location>
</feature>
<evidence type="ECO:0000313" key="3">
    <source>
        <dbReference type="Proteomes" id="UP000708208"/>
    </source>
</evidence>
<gene>
    <name evidence="2" type="ORF">AFUS01_LOCUS38580</name>
</gene>
<reference evidence="2" key="1">
    <citation type="submission" date="2021-06" db="EMBL/GenBank/DDBJ databases">
        <authorList>
            <person name="Hodson N. C."/>
            <person name="Mongue J. A."/>
            <person name="Jaron S. K."/>
        </authorList>
    </citation>
    <scope>NUCLEOTIDE SEQUENCE</scope>
</reference>
<dbReference type="EMBL" id="CAJVCH010548285">
    <property type="protein sequence ID" value="CAG7828670.1"/>
    <property type="molecule type" value="Genomic_DNA"/>
</dbReference>
<evidence type="ECO:0000256" key="1">
    <source>
        <dbReference type="SAM" id="MobiDB-lite"/>
    </source>
</evidence>
<feature type="region of interest" description="Disordered" evidence="1">
    <location>
        <begin position="22"/>
        <end position="108"/>
    </location>
</feature>
<dbReference type="Proteomes" id="UP000708208">
    <property type="component" value="Unassembled WGS sequence"/>
</dbReference>
<sequence length="108" mass="12076">MYIICGQTTSVQHLMEEQEIILSGPSPGNANSSELDFPSVSGNSESFDNSIKGMGSVNSDTTVTLEEVKKSTPEGNDPRPNSSTKRKRKRKPITEERKLQEMERLRNY</sequence>
<keyword evidence="3" id="KW-1185">Reference proteome</keyword>
<feature type="non-terminal residue" evidence="2">
    <location>
        <position position="1"/>
    </location>
</feature>
<comment type="caution">
    <text evidence="2">The sequence shown here is derived from an EMBL/GenBank/DDBJ whole genome shotgun (WGS) entry which is preliminary data.</text>
</comment>
<proteinExistence type="predicted"/>
<accession>A0A8J2LB64</accession>